<keyword evidence="2" id="KW-1003">Cell membrane</keyword>
<dbReference type="InterPro" id="IPR052159">
    <property type="entry name" value="Competence_DNA_uptake"/>
</dbReference>
<evidence type="ECO:0000256" key="2">
    <source>
        <dbReference type="ARBA" id="ARBA00022475"/>
    </source>
</evidence>
<dbReference type="Pfam" id="PF03772">
    <property type="entry name" value="Competence"/>
    <property type="match status" value="1"/>
</dbReference>
<evidence type="ECO:0000313" key="9">
    <source>
        <dbReference type="Proteomes" id="UP000067626"/>
    </source>
</evidence>
<dbReference type="AlphaFoldDB" id="A0A0K1E5X3"/>
<feature type="transmembrane region" description="Helical" evidence="6">
    <location>
        <begin position="478"/>
        <end position="496"/>
    </location>
</feature>
<evidence type="ECO:0000256" key="4">
    <source>
        <dbReference type="ARBA" id="ARBA00022989"/>
    </source>
</evidence>
<dbReference type="CDD" id="cd07731">
    <property type="entry name" value="ComA-like_MBL-fold"/>
    <property type="match status" value="1"/>
</dbReference>
<feature type="transmembrane region" description="Helical" evidence="6">
    <location>
        <begin position="448"/>
        <end position="466"/>
    </location>
</feature>
<dbReference type="PANTHER" id="PTHR30619:SF1">
    <property type="entry name" value="RECOMBINATION PROTEIN 2"/>
    <property type="match status" value="1"/>
</dbReference>
<dbReference type="Proteomes" id="UP000067626">
    <property type="component" value="Chromosome"/>
</dbReference>
<dbReference type="KEGG" id="ccro:CMC5_003950"/>
<dbReference type="PANTHER" id="PTHR30619">
    <property type="entry name" value="DNA INTERNALIZATION/COMPETENCE PROTEIN COMEC/REC2"/>
    <property type="match status" value="1"/>
</dbReference>
<sequence length="804" mass="83827">MADPVLLVGLALASGAALALAPLPAAVAAALCWLALRWRASRWSLAAVLLALVFSGLRARAALDEAAAHYAWTASLLSPPARCEVRGVVIAPPVLVGEWHRSADEPPSARIDVALSGGSCGDRPLTELLRVRLYGAPLELSRGDQVSLVVDLAPVHLFRNEELRDALAGIARTRITASGSVVALEVDERGDGVGARIDRARAAVRARILATYHPDAAALGRALVLGETDLDPDDETAFRDSGLAHLLAVSGTHLVLAVAGLAAVLRAVLVRIESLAARVDIGRLTATLCIPAAWLYADFAGGGGSAIRAAAMLSCAMLARTLALRPAPVRCLAWSLVGGGLADPLVACDLSFSLSAAATAGLIALNRPLSAFLVRGPWLLRKLLSAVSTTLAAMLGCTPLLLLQGGSFPLLGIAANVVAAPVGELAALPFCLAHAVLPWAPDVERGTAWVGSGALLVVRAVARATARVDMVLPALDPSPAQMAVLVVVIVSTWAVHARWKRWLTLVLGVAGWLLLEILAVQGGAPRARLRVTMLDIGQGDAILVDLPEGGTLLVDGGGFIGSPVDPGARVIRPVLRARRRDRVDVVVLSHPHPDHFGGLPAALSGVQVGELWDTGQGESEGAGPVYAALLEQLRGRGVVVHRPDSLCGPPKHLFGATVEVLAPCPGVDTARSANDNSFVLRIQYGARAVLLVGDTEHEAEDVLIQRHGAGLRADLLKVGHHGSRSSTRAPFLDAVRPSLAAISCGVRNRFGHPHPETRAALAAAGVEVVRTDRGGAIVWETDGSTVWVRRPGALSARHPPRDAR</sequence>
<evidence type="ECO:0000259" key="7">
    <source>
        <dbReference type="SMART" id="SM00849"/>
    </source>
</evidence>
<dbReference type="Pfam" id="PF00753">
    <property type="entry name" value="Lactamase_B"/>
    <property type="match status" value="1"/>
</dbReference>
<comment type="subcellular location">
    <subcellularLocation>
        <location evidence="1">Cell membrane</location>
        <topology evidence="1">Multi-pass membrane protein</topology>
    </subcellularLocation>
</comment>
<evidence type="ECO:0000256" key="5">
    <source>
        <dbReference type="ARBA" id="ARBA00023136"/>
    </source>
</evidence>
<feature type="transmembrane region" description="Helical" evidence="6">
    <location>
        <begin position="243"/>
        <end position="269"/>
    </location>
</feature>
<dbReference type="GO" id="GO:0030420">
    <property type="term" value="P:establishment of competence for transformation"/>
    <property type="evidence" value="ECO:0007669"/>
    <property type="project" value="InterPro"/>
</dbReference>
<dbReference type="Gene3D" id="3.60.15.10">
    <property type="entry name" value="Ribonuclease Z/Hydroxyacylglutathione hydrolase-like"/>
    <property type="match status" value="1"/>
</dbReference>
<keyword evidence="9" id="KW-1185">Reference proteome</keyword>
<dbReference type="InterPro" id="IPR004797">
    <property type="entry name" value="Competence_ComEC/Rec2"/>
</dbReference>
<keyword evidence="5 6" id="KW-0472">Membrane</keyword>
<gene>
    <name evidence="8" type="ORF">CMC5_003950</name>
</gene>
<feature type="domain" description="Metallo-beta-lactamase" evidence="7">
    <location>
        <begin position="538"/>
        <end position="746"/>
    </location>
</feature>
<evidence type="ECO:0000256" key="1">
    <source>
        <dbReference type="ARBA" id="ARBA00004651"/>
    </source>
</evidence>
<dbReference type="STRING" id="52.CMC5_003950"/>
<dbReference type="InterPro" id="IPR004477">
    <property type="entry name" value="ComEC_N"/>
</dbReference>
<accession>A0A0K1E5X3</accession>
<dbReference type="NCBIfam" id="TIGR00360">
    <property type="entry name" value="ComEC_N-term"/>
    <property type="match status" value="1"/>
</dbReference>
<name>A0A0K1E5X3_CHOCO</name>
<dbReference type="GO" id="GO:0005886">
    <property type="term" value="C:plasma membrane"/>
    <property type="evidence" value="ECO:0007669"/>
    <property type="project" value="UniProtKB-SubCell"/>
</dbReference>
<dbReference type="EMBL" id="CP012159">
    <property type="protein sequence ID" value="AKT36281.1"/>
    <property type="molecule type" value="Genomic_DNA"/>
</dbReference>
<evidence type="ECO:0000256" key="3">
    <source>
        <dbReference type="ARBA" id="ARBA00022692"/>
    </source>
</evidence>
<dbReference type="RefSeq" id="WP_050428821.1">
    <property type="nucleotide sequence ID" value="NZ_CP012159.1"/>
</dbReference>
<keyword evidence="3 6" id="KW-0812">Transmembrane</keyword>
<dbReference type="InterPro" id="IPR035681">
    <property type="entry name" value="ComA-like_MBL"/>
</dbReference>
<evidence type="ECO:0000313" key="8">
    <source>
        <dbReference type="EMBL" id="AKT36281.1"/>
    </source>
</evidence>
<dbReference type="InterPro" id="IPR036866">
    <property type="entry name" value="RibonucZ/Hydroxyglut_hydro"/>
</dbReference>
<organism evidence="8 9">
    <name type="scientific">Chondromyces crocatus</name>
    <dbReference type="NCBI Taxonomy" id="52"/>
    <lineage>
        <taxon>Bacteria</taxon>
        <taxon>Pseudomonadati</taxon>
        <taxon>Myxococcota</taxon>
        <taxon>Polyangia</taxon>
        <taxon>Polyangiales</taxon>
        <taxon>Polyangiaceae</taxon>
        <taxon>Chondromyces</taxon>
    </lineage>
</organism>
<dbReference type="InterPro" id="IPR001279">
    <property type="entry name" value="Metallo-B-lactamas"/>
</dbReference>
<feature type="transmembrane region" description="Helical" evidence="6">
    <location>
        <begin position="383"/>
        <end position="403"/>
    </location>
</feature>
<dbReference type="SUPFAM" id="SSF56281">
    <property type="entry name" value="Metallo-hydrolase/oxidoreductase"/>
    <property type="match status" value="1"/>
</dbReference>
<reference evidence="8 9" key="1">
    <citation type="submission" date="2015-07" db="EMBL/GenBank/DDBJ databases">
        <title>Genome analysis of myxobacterium Chondromyces crocatus Cm c5 reveals a high potential for natural compound synthesis and the genetic basis for the loss of fruiting body formation.</title>
        <authorList>
            <person name="Zaburannyi N."/>
            <person name="Bunk B."/>
            <person name="Maier J."/>
            <person name="Overmann J."/>
            <person name="Mueller R."/>
        </authorList>
    </citation>
    <scope>NUCLEOTIDE SEQUENCE [LARGE SCALE GENOMIC DNA]</scope>
    <source>
        <strain evidence="8 9">Cm c5</strain>
    </source>
</reference>
<dbReference type="NCBIfam" id="TIGR00361">
    <property type="entry name" value="ComEC_Rec2"/>
    <property type="match status" value="1"/>
</dbReference>
<dbReference type="SMART" id="SM00849">
    <property type="entry name" value="Lactamase_B"/>
    <property type="match status" value="1"/>
</dbReference>
<evidence type="ECO:0000256" key="6">
    <source>
        <dbReference type="SAM" id="Phobius"/>
    </source>
</evidence>
<feature type="transmembrane region" description="Helical" evidence="6">
    <location>
        <begin position="502"/>
        <end position="520"/>
    </location>
</feature>
<keyword evidence="4 6" id="KW-1133">Transmembrane helix</keyword>
<feature type="transmembrane region" description="Helical" evidence="6">
    <location>
        <begin position="410"/>
        <end position="436"/>
    </location>
</feature>
<proteinExistence type="predicted"/>
<protein>
    <submittedName>
        <fullName evidence="8">Competence protein</fullName>
    </submittedName>
</protein>